<keyword evidence="6" id="KW-0472">Membrane</keyword>
<gene>
    <name evidence="8" type="ORF">FHG71_16775</name>
</gene>
<keyword evidence="4" id="KW-0812">Transmembrane</keyword>
<evidence type="ECO:0000256" key="7">
    <source>
        <dbReference type="SAM" id="MobiDB-lite"/>
    </source>
</evidence>
<feature type="region of interest" description="Disordered" evidence="7">
    <location>
        <begin position="577"/>
        <end position="634"/>
    </location>
</feature>
<comment type="similarity">
    <text evidence="2">Belongs to the VirD4/TraG family.</text>
</comment>
<evidence type="ECO:0000256" key="5">
    <source>
        <dbReference type="ARBA" id="ARBA00022989"/>
    </source>
</evidence>
<dbReference type="GO" id="GO:0005886">
    <property type="term" value="C:plasma membrane"/>
    <property type="evidence" value="ECO:0007669"/>
    <property type="project" value="UniProtKB-SubCell"/>
</dbReference>
<reference evidence="8 9" key="1">
    <citation type="submission" date="2019-06" db="EMBL/GenBank/DDBJ databases">
        <authorList>
            <person name="Jiang L."/>
        </authorList>
    </citation>
    <scope>NUCLEOTIDE SEQUENCE [LARGE SCALE GENOMIC DNA]</scope>
    <source>
        <strain evidence="8 9">YIM 48858</strain>
    </source>
</reference>
<name>A0A5C4N8T9_9RHOB</name>
<dbReference type="Gene3D" id="3.40.50.300">
    <property type="entry name" value="P-loop containing nucleotide triphosphate hydrolases"/>
    <property type="match status" value="1"/>
</dbReference>
<keyword evidence="3" id="KW-1003">Cell membrane</keyword>
<dbReference type="PANTHER" id="PTHR37937">
    <property type="entry name" value="CONJUGATIVE TRANSFER: DNA TRANSPORT"/>
    <property type="match status" value="1"/>
</dbReference>
<dbReference type="CDD" id="cd01127">
    <property type="entry name" value="TrwB_TraG_TraD_VirD4"/>
    <property type="match status" value="1"/>
</dbReference>
<dbReference type="Proteomes" id="UP000305709">
    <property type="component" value="Unassembled WGS sequence"/>
</dbReference>
<proteinExistence type="inferred from homology"/>
<dbReference type="EMBL" id="VDFV01000034">
    <property type="protein sequence ID" value="TNC66269.1"/>
    <property type="molecule type" value="Genomic_DNA"/>
</dbReference>
<feature type="region of interest" description="Disordered" evidence="7">
    <location>
        <begin position="657"/>
        <end position="696"/>
    </location>
</feature>
<feature type="compositionally biased region" description="Basic and acidic residues" evidence="7">
    <location>
        <begin position="673"/>
        <end position="696"/>
    </location>
</feature>
<keyword evidence="9" id="KW-1185">Reference proteome</keyword>
<evidence type="ECO:0000256" key="4">
    <source>
        <dbReference type="ARBA" id="ARBA00022692"/>
    </source>
</evidence>
<protein>
    <submittedName>
        <fullName evidence="8">Type VI secretion protein</fullName>
    </submittedName>
</protein>
<dbReference type="SUPFAM" id="SSF52540">
    <property type="entry name" value="P-loop containing nucleoside triphosphate hydrolases"/>
    <property type="match status" value="1"/>
</dbReference>
<dbReference type="RefSeq" id="WP_139082856.1">
    <property type="nucleotide sequence ID" value="NZ_VDFV01000034.1"/>
</dbReference>
<dbReference type="InterPro" id="IPR051539">
    <property type="entry name" value="T4SS-coupling_protein"/>
</dbReference>
<feature type="region of interest" description="Disordered" evidence="7">
    <location>
        <begin position="469"/>
        <end position="497"/>
    </location>
</feature>
<organism evidence="8 9">
    <name type="scientific">Rubellimicrobium roseum</name>
    <dbReference type="NCBI Taxonomy" id="687525"/>
    <lineage>
        <taxon>Bacteria</taxon>
        <taxon>Pseudomonadati</taxon>
        <taxon>Pseudomonadota</taxon>
        <taxon>Alphaproteobacteria</taxon>
        <taxon>Rhodobacterales</taxon>
        <taxon>Roseobacteraceae</taxon>
        <taxon>Rubellimicrobium</taxon>
    </lineage>
</organism>
<comment type="subcellular location">
    <subcellularLocation>
        <location evidence="1">Cell membrane</location>
        <topology evidence="1">Multi-pass membrane protein</topology>
    </subcellularLocation>
</comment>
<evidence type="ECO:0000313" key="9">
    <source>
        <dbReference type="Proteomes" id="UP000305709"/>
    </source>
</evidence>
<dbReference type="OrthoDB" id="9759295at2"/>
<dbReference type="PANTHER" id="PTHR37937:SF1">
    <property type="entry name" value="CONJUGATIVE TRANSFER: DNA TRANSPORT"/>
    <property type="match status" value="1"/>
</dbReference>
<evidence type="ECO:0000256" key="2">
    <source>
        <dbReference type="ARBA" id="ARBA00008806"/>
    </source>
</evidence>
<evidence type="ECO:0000256" key="1">
    <source>
        <dbReference type="ARBA" id="ARBA00004651"/>
    </source>
</evidence>
<accession>A0A5C4N8T9</accession>
<sequence length="696" mass="74552">MARPQAALGAVTFAALGLAFGYAIASAYLTTRFGGSLERIDFLFLVRSFGVLRERAPAEFLTAVAILGGGLVLGLGVSGLAANEALTRFGLTHWQTRAELRRNGFLGRPGRGFLLGKLGGARSRAPFLVSTTFPHALLVAPTGRGKGVGFVIPNLLTFKGSVVVLDVKAENFRETSRHRKAMGDRVIRFAPADWSGRPTHRYNPLSRIAELSNPDQQMMELRLTAGLFLQADSERVAGLLQGGINLFVAAGMLALERGRPTLGEIYRIAAGGGDKQKAYARLALEVKNPAARLLFESLASINPDTLTSYLSLLMTSGLDTWANSAIDAATAHCDVLFRELRRSPHAVYLEVAPEMIRPLAPLLRLFFSDLIASLQAHEPGPDEPWPVMILLDEFDRLGRMPIVAESIKTLRSYGAHLALVTQTIPALDEIYGENTRLSLQGGAGVKLYLTPSDPKTIAELSAAVGRTTRRVVSKSRPLGPSPLKSRTLSERTEDAPLLSEDQARTMSLDDVVLVIDAQCPIRAKRIKYYEDPVLRALHAAQSGDLPYPDPATARLDGRVTTVEQQIAALTGSVARLTADRSSPASSPEPAPAAPVSGDPTGQGAANDPDGAVSTGGRLVASARRSQVRQAVRTGPSALLEPTLLTPADVPRLREATSRLSDLLNTPAPATPSDRSDQDRPAETPEHGDASESIRLV</sequence>
<evidence type="ECO:0000256" key="3">
    <source>
        <dbReference type="ARBA" id="ARBA00022475"/>
    </source>
</evidence>
<keyword evidence="5" id="KW-1133">Transmembrane helix</keyword>
<dbReference type="AlphaFoldDB" id="A0A5C4N8T9"/>
<dbReference type="InterPro" id="IPR003688">
    <property type="entry name" value="TraG/VirD4"/>
</dbReference>
<comment type="caution">
    <text evidence="8">The sequence shown here is derived from an EMBL/GenBank/DDBJ whole genome shotgun (WGS) entry which is preliminary data.</text>
</comment>
<dbReference type="InterPro" id="IPR027417">
    <property type="entry name" value="P-loop_NTPase"/>
</dbReference>
<evidence type="ECO:0000313" key="8">
    <source>
        <dbReference type="EMBL" id="TNC66269.1"/>
    </source>
</evidence>
<dbReference type="Pfam" id="PF02534">
    <property type="entry name" value="T4SS-DNA_transf"/>
    <property type="match status" value="1"/>
</dbReference>
<evidence type="ECO:0000256" key="6">
    <source>
        <dbReference type="ARBA" id="ARBA00023136"/>
    </source>
</evidence>